<evidence type="ECO:0000313" key="2">
    <source>
        <dbReference type="EMBL" id="CAA9405332.1"/>
    </source>
</evidence>
<sequence length="500" mass="55087">GRREKSVGEGPAATGGADAQPEDADRRARGHHGHDAAVLGPPGRHGRDGAGARPGAGQGGRRAHPGPPQGDRHRRQGRERPGHGARRPRVRGAGRPRVRRRAAREQRRGLRPDGGEAQPVGEPIGTRHPREPRQGDHLRADHRTVPRRAGGARPDRPHQQAPHRAPGHRAVRDRQHHDEGRRERPQGGGGGGVGGVGRAGEPAGRADQRRRQRHPPAAPRRRRGQRAVDGRRPARHGAQAPAELREQHPRHPLLRARPARRGQREAEPGERPQAGTRRRRGPVVLEGRQRGRGGNHDDRARPARRRARRQPEPRRLQHPDGGPAARRRGRRRRRGGGVEQAQDRVQGLHHLYRDPHRARAGRADGHLGVGPRAARLLRDRPEAERTRDHARPGRRDRAVDAADEGDGGRRARGDRPRPGHARLGRGVRRRRADGAGRGGADRDRVDPARARQPLEGDRAQRAGAGQPVHGVDVRAAPGRVARRRRREAGQRDRDGPRGRA</sequence>
<gene>
    <name evidence="2" type="ORF">AVDCRST_MAG64-1953</name>
</gene>
<reference evidence="2" key="1">
    <citation type="submission" date="2020-02" db="EMBL/GenBank/DDBJ databases">
        <authorList>
            <person name="Meier V. D."/>
        </authorList>
    </citation>
    <scope>NUCLEOTIDE SEQUENCE</scope>
    <source>
        <strain evidence="2">AVDCRST_MAG64</strain>
    </source>
</reference>
<feature type="compositionally biased region" description="Basic and acidic residues" evidence="1">
    <location>
        <begin position="103"/>
        <end position="114"/>
    </location>
</feature>
<organism evidence="2">
    <name type="scientific">uncultured Phycisphaerae bacterium</name>
    <dbReference type="NCBI Taxonomy" id="904963"/>
    <lineage>
        <taxon>Bacteria</taxon>
        <taxon>Pseudomonadati</taxon>
        <taxon>Planctomycetota</taxon>
        <taxon>Phycisphaerae</taxon>
        <taxon>environmental samples</taxon>
    </lineage>
</organism>
<feature type="compositionally biased region" description="Basic residues" evidence="1">
    <location>
        <begin position="72"/>
        <end position="102"/>
    </location>
</feature>
<feature type="compositionally biased region" description="Basic and acidic residues" evidence="1">
    <location>
        <begin position="376"/>
        <end position="417"/>
    </location>
</feature>
<feature type="compositionally biased region" description="Basic residues" evidence="1">
    <location>
        <begin position="325"/>
        <end position="335"/>
    </location>
</feature>
<accession>A0A6J4P471</accession>
<feature type="compositionally biased region" description="Basic residues" evidence="1">
    <location>
        <begin position="250"/>
        <end position="261"/>
    </location>
</feature>
<feature type="region of interest" description="Disordered" evidence="1">
    <location>
        <begin position="1"/>
        <end position="500"/>
    </location>
</feature>
<name>A0A6J4P471_9BACT</name>
<feature type="compositionally biased region" description="Basic and acidic residues" evidence="1">
    <location>
        <begin position="309"/>
        <end position="318"/>
    </location>
</feature>
<evidence type="ECO:0000256" key="1">
    <source>
        <dbReference type="SAM" id="MobiDB-lite"/>
    </source>
</evidence>
<proteinExistence type="predicted"/>
<feature type="compositionally biased region" description="Basic and acidic residues" evidence="1">
    <location>
        <begin position="487"/>
        <end position="500"/>
    </location>
</feature>
<feature type="compositionally biased region" description="Basic and acidic residues" evidence="1">
    <location>
        <begin position="351"/>
        <end position="365"/>
    </location>
</feature>
<protein>
    <submittedName>
        <fullName evidence="2">Uncharacterized protein</fullName>
    </submittedName>
</protein>
<feature type="compositionally biased region" description="Basic residues" evidence="1">
    <location>
        <begin position="418"/>
        <end position="431"/>
    </location>
</feature>
<feature type="compositionally biased region" description="Basic residues" evidence="1">
    <location>
        <begin position="210"/>
        <end position="225"/>
    </location>
</feature>
<feature type="compositionally biased region" description="Basic and acidic residues" evidence="1">
    <location>
        <begin position="128"/>
        <end position="144"/>
    </location>
</feature>
<feature type="compositionally biased region" description="Gly residues" evidence="1">
    <location>
        <begin position="186"/>
        <end position="198"/>
    </location>
</feature>
<feature type="non-terminal residue" evidence="2">
    <location>
        <position position="1"/>
    </location>
</feature>
<feature type="compositionally biased region" description="Basic and acidic residues" evidence="1">
    <location>
        <begin position="439"/>
        <end position="460"/>
    </location>
</feature>
<dbReference type="EMBL" id="CADCUQ010000447">
    <property type="protein sequence ID" value="CAA9405332.1"/>
    <property type="molecule type" value="Genomic_DNA"/>
</dbReference>
<dbReference type="AlphaFoldDB" id="A0A6J4P471"/>
<feature type="compositionally biased region" description="Basic and acidic residues" evidence="1">
    <location>
        <begin position="170"/>
        <end position="185"/>
    </location>
</feature>
<feature type="non-terminal residue" evidence="2">
    <location>
        <position position="500"/>
    </location>
</feature>